<dbReference type="AlphaFoldDB" id="A0AAW0EWQ8"/>
<proteinExistence type="predicted"/>
<protein>
    <submittedName>
        <fullName evidence="2">Uncharacterized protein</fullName>
    </submittedName>
</protein>
<comment type="caution">
    <text evidence="2">The sequence shown here is derived from an EMBL/GenBank/DDBJ whole genome shotgun (WGS) entry which is preliminary data.</text>
</comment>
<feature type="compositionally biased region" description="Low complexity" evidence="1">
    <location>
        <begin position="48"/>
        <end position="64"/>
    </location>
</feature>
<evidence type="ECO:0000256" key="1">
    <source>
        <dbReference type="SAM" id="MobiDB-lite"/>
    </source>
</evidence>
<name>A0AAW0EWQ8_9TRYP</name>
<feature type="compositionally biased region" description="Low complexity" evidence="1">
    <location>
        <begin position="474"/>
        <end position="483"/>
    </location>
</feature>
<feature type="compositionally biased region" description="Low complexity" evidence="1">
    <location>
        <begin position="344"/>
        <end position="357"/>
    </location>
</feature>
<feature type="compositionally biased region" description="Basic residues" evidence="1">
    <location>
        <begin position="720"/>
        <end position="733"/>
    </location>
</feature>
<feature type="compositionally biased region" description="Low complexity" evidence="1">
    <location>
        <begin position="86"/>
        <end position="101"/>
    </location>
</feature>
<feature type="compositionally biased region" description="Low complexity" evidence="1">
    <location>
        <begin position="766"/>
        <end position="785"/>
    </location>
</feature>
<feature type="region of interest" description="Disordered" evidence="1">
    <location>
        <begin position="48"/>
        <end position="109"/>
    </location>
</feature>
<accession>A0AAW0EWQ8</accession>
<feature type="region of interest" description="Disordered" evidence="1">
    <location>
        <begin position="460"/>
        <end position="493"/>
    </location>
</feature>
<feature type="region of interest" description="Disordered" evidence="1">
    <location>
        <begin position="323"/>
        <end position="359"/>
    </location>
</feature>
<sequence length="850" mass="91541">MRSAIRRSTTIATAAAATATTAAAAAAQAGWTATATVVSSAPCVARRGYAARPSRSSSSSSSAGRPPPPRPAHQQVAHTPPHRHTTTATTSTSAAASSSELAPPPHAGASFHTFVRRRGAAFLGESHSHESEGGGAAVAWQHRRPPPLVLGEWALSPADAAVQRRDRRRTSAPPRPPPQRGERDSAAGGGEHPHPHPHHHRRHDVIDLARRDVDARLARRHRSDESRRLLHAYRIVKGVEVGLVGWARARRRDGAAPHSTPAAPSSSSPSRATAGAADAATTAEARHDVDAVEATLYEYAGQLQRTLRQLTPRSFDAVRDYRQRTAPHQQQRRPSGVGERETSAHTSTSSSSTASLSSPPPPLLLLRLLWRLLRIQQLFFSIGRHASLPRTAVHVYVQSSHCHYGVREVLRVLGDELARSTSSTTTHDGVSVPPVLPLHNAELFQLFYAALSLSGEDAPGVPLHSRPAPTMATPPSWSSSSSPSPRPPQPQLPDTHYATCMPLEEWCVRWWVQQLSTNAAAAHLPLPTAQAMDVLRACMYATNSSNAAAHQQMLLTPFMYFESRPDGSSSSSSSSDTAGVHALHRRYRPQLRGVLGGDRSALRVPYLLSQQYVEGLLRALLTTASSTSSAADVATGVDRLLRRRDRDAVRDVALLCTAVLYFEVFSPSTAAFMAHAAPLCQAQMELLSGHEISCVLLAYASLQRWESAGVGQDSRERKSASHHHQHHPSHHHRDNPNVTVQSASTAATATRASPSTASPSRHEAKPAASTTARPAAASSSSSSAPSESWHLFYITLASRAGQLSDTLSEEDVTRVLRAMTLTGIEHADLRLALASSLRMRNVGRRVLFET</sequence>
<dbReference type="Proteomes" id="UP001430356">
    <property type="component" value="Unassembled WGS sequence"/>
</dbReference>
<feature type="region of interest" description="Disordered" evidence="1">
    <location>
        <begin position="159"/>
        <end position="206"/>
    </location>
</feature>
<feature type="compositionally biased region" description="Low complexity" evidence="1">
    <location>
        <begin position="256"/>
        <end position="283"/>
    </location>
</feature>
<dbReference type="EMBL" id="JAECZO010000111">
    <property type="protein sequence ID" value="KAK7197576.1"/>
    <property type="molecule type" value="Genomic_DNA"/>
</dbReference>
<keyword evidence="3" id="KW-1185">Reference proteome</keyword>
<reference evidence="2 3" key="1">
    <citation type="journal article" date="2021" name="MBio">
        <title>A New Model Trypanosomatid, Novymonas esmeraldas: Genomic Perception of Its 'Candidatus Pandoraea novymonadis' Endosymbiont.</title>
        <authorList>
            <person name="Zakharova A."/>
            <person name="Saura A."/>
            <person name="Butenko A."/>
            <person name="Podesvova L."/>
            <person name="Warmusova S."/>
            <person name="Kostygov A.Y."/>
            <person name="Nenarokova A."/>
            <person name="Lukes J."/>
            <person name="Opperdoes F.R."/>
            <person name="Yurchenko V."/>
        </authorList>
    </citation>
    <scope>NUCLEOTIDE SEQUENCE [LARGE SCALE GENOMIC DNA]</scope>
    <source>
        <strain evidence="2 3">E262AT.01</strain>
    </source>
</reference>
<dbReference type="PANTHER" id="PTHR24216">
    <property type="entry name" value="PAXILLIN-RELATED"/>
    <property type="match status" value="1"/>
</dbReference>
<gene>
    <name evidence="2" type="ORF">NESM_000707800</name>
</gene>
<feature type="compositionally biased region" description="Low complexity" evidence="1">
    <location>
        <begin position="742"/>
        <end position="759"/>
    </location>
</feature>
<dbReference type="PANTHER" id="PTHR24216:SF65">
    <property type="entry name" value="PAXILLIN-LIKE PROTEIN 1"/>
    <property type="match status" value="1"/>
</dbReference>
<organism evidence="2 3">
    <name type="scientific">Novymonas esmeraldas</name>
    <dbReference type="NCBI Taxonomy" id="1808958"/>
    <lineage>
        <taxon>Eukaryota</taxon>
        <taxon>Discoba</taxon>
        <taxon>Euglenozoa</taxon>
        <taxon>Kinetoplastea</taxon>
        <taxon>Metakinetoplastina</taxon>
        <taxon>Trypanosomatida</taxon>
        <taxon>Trypanosomatidae</taxon>
        <taxon>Novymonas</taxon>
    </lineage>
</organism>
<evidence type="ECO:0000313" key="3">
    <source>
        <dbReference type="Proteomes" id="UP001430356"/>
    </source>
</evidence>
<evidence type="ECO:0000313" key="2">
    <source>
        <dbReference type="EMBL" id="KAK7197576.1"/>
    </source>
</evidence>
<feature type="region of interest" description="Disordered" evidence="1">
    <location>
        <begin position="252"/>
        <end position="285"/>
    </location>
</feature>
<feature type="region of interest" description="Disordered" evidence="1">
    <location>
        <begin position="710"/>
        <end position="785"/>
    </location>
</feature>